<dbReference type="InterPro" id="IPR029056">
    <property type="entry name" value="Ribokinase-like"/>
</dbReference>
<dbReference type="InterPro" id="IPR011611">
    <property type="entry name" value="PfkB_dom"/>
</dbReference>
<accession>A0A2S2DS93</accession>
<dbReference type="RefSeq" id="WP_109321940.1">
    <property type="nucleotide sequence ID" value="NZ_CP029346.1"/>
</dbReference>
<comment type="similarity">
    <text evidence="1">Belongs to the carbohydrate kinase PfkB family.</text>
</comment>
<reference evidence="6" key="1">
    <citation type="submission" date="2018-05" db="EMBL/GenBank/DDBJ databases">
        <title>Pseudarcicella sp. HME7025 Genome sequencing and assembly.</title>
        <authorList>
            <person name="Kim H."/>
            <person name="Kang H."/>
            <person name="Joh K."/>
        </authorList>
    </citation>
    <scope>NUCLEOTIDE SEQUENCE [LARGE SCALE GENOMIC DNA]</scope>
    <source>
        <strain evidence="6">HME7025</strain>
    </source>
</reference>
<dbReference type="InterPro" id="IPR052700">
    <property type="entry name" value="Carb_kinase_PfkB-like"/>
</dbReference>
<keyword evidence="3 5" id="KW-0418">Kinase</keyword>
<dbReference type="GO" id="GO:0008673">
    <property type="term" value="F:2-dehydro-3-deoxygluconokinase activity"/>
    <property type="evidence" value="ECO:0007669"/>
    <property type="project" value="UniProtKB-EC"/>
</dbReference>
<dbReference type="Proteomes" id="UP000245468">
    <property type="component" value="Chromosome"/>
</dbReference>
<protein>
    <submittedName>
        <fullName evidence="5">2-dehydro-3-deoxygluconokinase</fullName>
        <ecNumber evidence="5">2.7.1.45</ecNumber>
    </submittedName>
</protein>
<dbReference type="PANTHER" id="PTHR43320:SF2">
    <property type="entry name" value="2-DEHYDRO-3-DEOXYGLUCONOKINASE_2-DEHYDRO-3-DEOXYGALACTONOKINASE"/>
    <property type="match status" value="1"/>
</dbReference>
<evidence type="ECO:0000256" key="1">
    <source>
        <dbReference type="ARBA" id="ARBA00010688"/>
    </source>
</evidence>
<dbReference type="OrthoDB" id="9813569at2"/>
<dbReference type="EC" id="2.7.1.45" evidence="5"/>
<keyword evidence="6" id="KW-1185">Reference proteome</keyword>
<dbReference type="PANTHER" id="PTHR43320">
    <property type="entry name" value="SUGAR KINASE"/>
    <property type="match status" value="1"/>
</dbReference>
<organism evidence="5 6">
    <name type="scientific">Aquirufa nivalisilvae</name>
    <dbReference type="NCBI Taxonomy" id="2516557"/>
    <lineage>
        <taxon>Bacteria</taxon>
        <taxon>Pseudomonadati</taxon>
        <taxon>Bacteroidota</taxon>
        <taxon>Cytophagia</taxon>
        <taxon>Cytophagales</taxon>
        <taxon>Flectobacillaceae</taxon>
        <taxon>Aquirufa</taxon>
    </lineage>
</organism>
<evidence type="ECO:0000313" key="6">
    <source>
        <dbReference type="Proteomes" id="UP000245468"/>
    </source>
</evidence>
<evidence type="ECO:0000256" key="2">
    <source>
        <dbReference type="ARBA" id="ARBA00022679"/>
    </source>
</evidence>
<name>A0A2S2DS93_9BACT</name>
<proteinExistence type="inferred from homology"/>
<dbReference type="SUPFAM" id="SSF53613">
    <property type="entry name" value="Ribokinase-like"/>
    <property type="match status" value="1"/>
</dbReference>
<evidence type="ECO:0000313" key="5">
    <source>
        <dbReference type="EMBL" id="AWL08172.1"/>
    </source>
</evidence>
<gene>
    <name evidence="5" type="primary">kdgK</name>
    <name evidence="5" type="ORF">HME7025_00289</name>
</gene>
<dbReference type="Pfam" id="PF00294">
    <property type="entry name" value="PfkB"/>
    <property type="match status" value="1"/>
</dbReference>
<dbReference type="EMBL" id="CP029346">
    <property type="protein sequence ID" value="AWL08172.1"/>
    <property type="molecule type" value="Genomic_DNA"/>
</dbReference>
<evidence type="ECO:0000256" key="3">
    <source>
        <dbReference type="ARBA" id="ARBA00022777"/>
    </source>
</evidence>
<dbReference type="KEGG" id="psez:HME7025_00289"/>
<keyword evidence="2 5" id="KW-0808">Transferase</keyword>
<evidence type="ECO:0000259" key="4">
    <source>
        <dbReference type="Pfam" id="PF00294"/>
    </source>
</evidence>
<dbReference type="AlphaFoldDB" id="A0A2S2DS93"/>
<dbReference type="Gene3D" id="3.40.1190.20">
    <property type="match status" value="1"/>
</dbReference>
<dbReference type="CDD" id="cd01166">
    <property type="entry name" value="KdgK"/>
    <property type="match status" value="1"/>
</dbReference>
<sequence>MKKVVTFGEIMGRLSPPGYGRIVQAQSLNLTFGGGEANVAGALAHLGIPAAHVTKFPDHEMGHAATSYFRKVGVDMQYVQYGGNRLGLYFTEFGAAMRPSKVVYDRADSSFAHLDPKEFNWKEILKDAQWFHWTGISPAISESAAQACREAIKVANDLGITVSADVNYRKNLWQYGKSVQEVMPDLIAGCDIIVCGKGDAEDILNIVPDGSTKSGWESVSKQIMARFPRIKKIINTKRGQISASQNTLSATSFNGKQVLKSETVEISQIVDRIGGGDAFMAGYIYGNLILKDEAQSLSFAVAASALKHTIEGDINLANLDEIETVMKGDLTGRLKR</sequence>
<feature type="domain" description="Carbohydrate kinase PfkB" evidence="4">
    <location>
        <begin position="1"/>
        <end position="315"/>
    </location>
</feature>